<dbReference type="PANTHER" id="PTHR47313:SF1">
    <property type="entry name" value="RIBOSOMAL RNA LARGE SUBUNIT METHYLTRANSFERASE K_L"/>
    <property type="match status" value="1"/>
</dbReference>
<dbReference type="InterPro" id="IPR029063">
    <property type="entry name" value="SAM-dependent_MTases_sf"/>
</dbReference>
<dbReference type="Gene3D" id="3.40.50.150">
    <property type="entry name" value="Vaccinia Virus protein VP39"/>
    <property type="match status" value="1"/>
</dbReference>
<dbReference type="GO" id="GO:0008990">
    <property type="term" value="F:rRNA (guanine-N2-)-methyltransferase activity"/>
    <property type="evidence" value="ECO:0007669"/>
    <property type="project" value="TreeGrafter"/>
</dbReference>
<dbReference type="SUPFAM" id="SSF53335">
    <property type="entry name" value="S-adenosyl-L-methionine-dependent methyltransferases"/>
    <property type="match status" value="1"/>
</dbReference>
<dbReference type="EMBL" id="CVTD020000001">
    <property type="protein sequence ID" value="CRZ33227.1"/>
    <property type="molecule type" value="Genomic_DNA"/>
</dbReference>
<feature type="domain" description="THUMP" evidence="4">
    <location>
        <begin position="45"/>
        <end position="156"/>
    </location>
</feature>
<evidence type="ECO:0000256" key="3">
    <source>
        <dbReference type="PROSITE-ProRule" id="PRU00529"/>
    </source>
</evidence>
<dbReference type="AlphaFoldDB" id="A0A0H5SD16"/>
<dbReference type="GO" id="GO:0070043">
    <property type="term" value="F:rRNA (guanine-N7-)-methyltransferase activity"/>
    <property type="evidence" value="ECO:0007669"/>
    <property type="project" value="TreeGrafter"/>
</dbReference>
<dbReference type="InterPro" id="IPR054170">
    <property type="entry name" value="RlmL_1st"/>
</dbReference>
<dbReference type="EC" id="2.1.1.-" evidence="5"/>
<evidence type="ECO:0000313" key="5">
    <source>
        <dbReference type="EMBL" id="CRZ33227.1"/>
    </source>
</evidence>
<dbReference type="PROSITE" id="PS01261">
    <property type="entry name" value="UPF0020"/>
    <property type="match status" value="1"/>
</dbReference>
<dbReference type="PANTHER" id="PTHR47313">
    <property type="entry name" value="RIBOSOMAL RNA LARGE SUBUNIT METHYLTRANSFERASE K/L"/>
    <property type="match status" value="1"/>
</dbReference>
<evidence type="ECO:0000259" key="4">
    <source>
        <dbReference type="PROSITE" id="PS51165"/>
    </source>
</evidence>
<dbReference type="InterPro" id="IPR000241">
    <property type="entry name" value="RlmKL-like_Mtase"/>
</dbReference>
<reference evidence="5 6" key="1">
    <citation type="submission" date="2015-06" db="EMBL/GenBank/DDBJ databases">
        <authorList>
            <person name="Wibberg Daniel"/>
        </authorList>
    </citation>
    <scope>NUCLEOTIDE SEQUENCE [LARGE SCALE GENOMIC DNA]</scope>
    <source>
        <strain evidence="5 6">T3/55T</strain>
    </source>
</reference>
<keyword evidence="1 5" id="KW-0489">Methyltransferase</keyword>
<gene>
    <name evidence="5" type="primary">ypsC</name>
    <name evidence="5" type="ORF">HHT355_0004</name>
</gene>
<dbReference type="Pfam" id="PF01170">
    <property type="entry name" value="UPF0020"/>
    <property type="match status" value="1"/>
</dbReference>
<proteinExistence type="predicted"/>
<keyword evidence="3" id="KW-0694">RNA-binding</keyword>
<evidence type="ECO:0000256" key="1">
    <source>
        <dbReference type="ARBA" id="ARBA00022603"/>
    </source>
</evidence>
<dbReference type="Proteomes" id="UP000236497">
    <property type="component" value="Unassembled WGS sequence"/>
</dbReference>
<dbReference type="PROSITE" id="PS00092">
    <property type="entry name" value="N6_MTASE"/>
    <property type="match status" value="1"/>
</dbReference>
<name>A0A0H5SD16_HERHM</name>
<dbReference type="SMART" id="SM00981">
    <property type="entry name" value="THUMP"/>
    <property type="match status" value="1"/>
</dbReference>
<accession>A0A0H5SD16</accession>
<keyword evidence="6" id="KW-1185">Reference proteome</keyword>
<dbReference type="GO" id="GO:0003723">
    <property type="term" value="F:RNA binding"/>
    <property type="evidence" value="ECO:0007669"/>
    <property type="project" value="UniProtKB-UniRule"/>
</dbReference>
<protein>
    <submittedName>
        <fullName evidence="5">Putative RNA methyltransferase YpsC</fullName>
        <ecNumber evidence="5">2.1.1.-</ecNumber>
    </submittedName>
</protein>
<dbReference type="Pfam" id="PF22020">
    <property type="entry name" value="RlmL_1st"/>
    <property type="match status" value="1"/>
</dbReference>
<evidence type="ECO:0000256" key="2">
    <source>
        <dbReference type="ARBA" id="ARBA00022679"/>
    </source>
</evidence>
<dbReference type="InterPro" id="IPR053943">
    <property type="entry name" value="RlmKL-like_Mtase_CS"/>
</dbReference>
<dbReference type="PROSITE" id="PS51165">
    <property type="entry name" value="THUMP"/>
    <property type="match status" value="1"/>
</dbReference>
<sequence length="389" mass="44653">MKAYEYISPCHFGLEAVLKKEIRDLGYEITNVDNGRVSYKGDIDTCARANMFLRTTERVLLKIASFKAETFDELFENIKAIPWEDFIPVDGKFWVAKASSINSKLFSPSDIQSIIKKAIVERLKKIYKIEWFEESGSSYPLRVTIMKDEVTVCLDTSGESLHRRGYRKLTSKAPITETLAAALIMLTPWNKDRILIDPFCGSGTIPIEAAMIGARIAPGIQRSFLAETWKGFYPDSIWKQAREEALDLQLKDIEMNIQGYDIDGEIIKAARQNARMAGVDQWIHFQQKDVAQLSSSKKYGFIITNPPYGERLEERKNLPDLYKLIGKVFGSLDTWSYYIITAYDQAEKYIGRKADKNRKIYNGMMKTYLYQYMGPKPPKKKDSQNQTIE</sequence>
<organism evidence="5 6">
    <name type="scientific">Herbinix hemicellulosilytica</name>
    <dbReference type="NCBI Taxonomy" id="1564487"/>
    <lineage>
        <taxon>Bacteria</taxon>
        <taxon>Bacillati</taxon>
        <taxon>Bacillota</taxon>
        <taxon>Clostridia</taxon>
        <taxon>Lachnospirales</taxon>
        <taxon>Lachnospiraceae</taxon>
        <taxon>Herbinix</taxon>
    </lineage>
</organism>
<evidence type="ECO:0000313" key="6">
    <source>
        <dbReference type="Proteomes" id="UP000236497"/>
    </source>
</evidence>
<dbReference type="CDD" id="cd11715">
    <property type="entry name" value="THUMP_AdoMetMT"/>
    <property type="match status" value="1"/>
</dbReference>
<dbReference type="InterPro" id="IPR002052">
    <property type="entry name" value="DNA_methylase_N6_adenine_CS"/>
</dbReference>
<dbReference type="OrthoDB" id="9809404at2"/>
<dbReference type="RefSeq" id="WP_103201418.1">
    <property type="nucleotide sequence ID" value="NZ_CVTD020000001.1"/>
</dbReference>
<dbReference type="Pfam" id="PF02926">
    <property type="entry name" value="THUMP"/>
    <property type="match status" value="1"/>
</dbReference>
<dbReference type="InterPro" id="IPR004114">
    <property type="entry name" value="THUMP_dom"/>
</dbReference>
<dbReference type="Gene3D" id="3.30.2130.30">
    <property type="match status" value="1"/>
</dbReference>
<keyword evidence="2 5" id="KW-0808">Transferase</keyword>